<comment type="caution">
    <text evidence="1">The sequence shown here is derived from an EMBL/GenBank/DDBJ whole genome shotgun (WGS) entry which is preliminary data.</text>
</comment>
<organism evidence="1 2">
    <name type="scientific">Petralouisia muris</name>
    <dbReference type="NCBI Taxonomy" id="3032872"/>
    <lineage>
        <taxon>Bacteria</taxon>
        <taxon>Bacillati</taxon>
        <taxon>Bacillota</taxon>
        <taxon>Clostridia</taxon>
        <taxon>Lachnospirales</taxon>
        <taxon>Lachnospiraceae</taxon>
        <taxon>Petralouisia</taxon>
    </lineage>
</organism>
<reference evidence="1" key="1">
    <citation type="submission" date="2019-04" db="EMBL/GenBank/DDBJ databases">
        <title>Microbes associate with the intestines of laboratory mice.</title>
        <authorList>
            <person name="Navarre W."/>
            <person name="Wong E."/>
            <person name="Huang K."/>
            <person name="Tropini C."/>
            <person name="Ng K."/>
            <person name="Yu B."/>
        </authorList>
    </citation>
    <scope>NUCLEOTIDE SEQUENCE</scope>
    <source>
        <strain evidence="1">NM01_1-7b</strain>
    </source>
</reference>
<dbReference type="EMBL" id="SRYA01000015">
    <property type="protein sequence ID" value="TGY96521.1"/>
    <property type="molecule type" value="Genomic_DNA"/>
</dbReference>
<sequence length="648" mass="68634">MTKEERYQASAEELLRLVGGRENIISAAHCATRLRLVLKDEEKADVDGILKVDLVKGQFANGGQFQIIIGSGTVNEVYKRFIETGGIAEATKSEVKQAAVQKMNPLQRLVKTLSDVFVPLIPALVASGLMMGLNNVLTANGLFVPGQSLVEAYPALSDIAAMINTFASAAYAFLPILIGFSATKMFGGNPYLGAVIGMIMVSGDLLNAYAYGTAVTEGTIPVWNILGITIEKVGYQGTVLPVLAASYILSFVEKKLHKYIPEILDNLLTPLLTVMITGFVTFTVVGGIMRTAGDMLTNSFVWMHDTLGIVGGMVLGFLYSPLTMTGMHHSLLPVDIQMVAAGGSFLLAIASCNNVAQGGATLCAMLRTKDKKLKSVAATSGVSAMLGITEPAMFGVNLKLKYPFYGAMVGSALGGGYVTMTNVLNTAPGTAGVVGFVCVPASSMLNFLIGALISIAAGFIFTYIMSNMKKFNKELEKKEVSAEEKADTSMGVFPAAEKNVICSPLTGTAIPMSEVPDDTFAAEVLGKGMAVIPSEGKVTAPCAGEISTLFDTKHAIGLTTEEGAELLIHVGVNTVELEGKYYEAHVAQGDQVKPGQLLLTFDIQKIQEAGYPVTTPVIIANTDDYKSVEGLKSGEVHCMEPLIKLEEA</sequence>
<evidence type="ECO:0000313" key="1">
    <source>
        <dbReference type="EMBL" id="TGY96521.1"/>
    </source>
</evidence>
<keyword evidence="2" id="KW-1185">Reference proteome</keyword>
<proteinExistence type="predicted"/>
<dbReference type="Proteomes" id="UP000304953">
    <property type="component" value="Unassembled WGS sequence"/>
</dbReference>
<accession>A0AC61RX21</accession>
<evidence type="ECO:0000313" key="2">
    <source>
        <dbReference type="Proteomes" id="UP000304953"/>
    </source>
</evidence>
<gene>
    <name evidence="1" type="ORF">E5329_09075</name>
</gene>
<protein>
    <submittedName>
        <fullName evidence="1">PTS beta-glucoside transporter subunit IIBCA</fullName>
    </submittedName>
</protein>
<name>A0AC61RX21_9FIRM</name>